<dbReference type="GO" id="GO:0002151">
    <property type="term" value="F:G-quadruplex RNA binding"/>
    <property type="evidence" value="ECO:0007669"/>
    <property type="project" value="InterPro"/>
</dbReference>
<dbReference type="InterPro" id="IPR037912">
    <property type="entry name" value="MCRS1"/>
</dbReference>
<dbReference type="GO" id="GO:0071339">
    <property type="term" value="C:MLL1 complex"/>
    <property type="evidence" value="ECO:0007669"/>
    <property type="project" value="InterPro"/>
</dbReference>
<dbReference type="InterPro" id="IPR007842">
    <property type="entry name" value="HEPN_dom"/>
</dbReference>
<keyword evidence="5" id="KW-1185">Reference proteome</keyword>
<gene>
    <name evidence="4" type="ORF">NEMVEDRAFT_v1g217441</name>
</gene>
<accession>A7STW7</accession>
<dbReference type="EMBL" id="DS469803">
    <property type="protein sequence ID" value="EDO32855.1"/>
    <property type="molecule type" value="Genomic_DNA"/>
</dbReference>
<keyword evidence="2" id="KW-0812">Transmembrane</keyword>
<feature type="domain" description="HEPN" evidence="3">
    <location>
        <begin position="175"/>
        <end position="264"/>
    </location>
</feature>
<evidence type="ECO:0000313" key="5">
    <source>
        <dbReference type="Proteomes" id="UP000001593"/>
    </source>
</evidence>
<dbReference type="AlphaFoldDB" id="A7STW7"/>
<sequence>MDPGLDSGMDPGLGSGMDPGMDSEINPGMDPGLDPGMDPGLDSELDPGLDSGMDPGLDSGMDPGLDSRLDPGMDPDLPNTLMEMFIMTLGELNYGDKFRPWANLSYPYLINILFFLFALTMPIILMNMLSSMSSNVRPSRRQKKLKISVGRATADNQVDVDLSLEGPAWKISRRQAAEKALKAAQFSLDATNVRIHDLHMIASCLDDSTLRSLAVQLEGLVGNSMRMRYPDCMVSPRIPHDVYTRQQSRDAYCLAKKILNRVRERFF</sequence>
<dbReference type="GO" id="GO:0031011">
    <property type="term" value="C:Ino80 complex"/>
    <property type="evidence" value="ECO:0007669"/>
    <property type="project" value="InterPro"/>
</dbReference>
<proteinExistence type="predicted"/>
<protein>
    <recommendedName>
        <fullName evidence="3">HEPN domain-containing protein</fullName>
    </recommendedName>
</protein>
<dbReference type="Pfam" id="PF05168">
    <property type="entry name" value="HEPN"/>
    <property type="match status" value="1"/>
</dbReference>
<dbReference type="eggNOG" id="ENOG502S9PJ">
    <property type="taxonomic scope" value="Eukaryota"/>
</dbReference>
<keyword evidence="2" id="KW-0472">Membrane</keyword>
<dbReference type="Gene3D" id="1.20.120.330">
    <property type="entry name" value="Nucleotidyltransferases domain 2"/>
    <property type="match status" value="1"/>
</dbReference>
<feature type="transmembrane region" description="Helical" evidence="2">
    <location>
        <begin position="108"/>
        <end position="130"/>
    </location>
</feature>
<evidence type="ECO:0000256" key="2">
    <source>
        <dbReference type="SAM" id="Phobius"/>
    </source>
</evidence>
<evidence type="ECO:0000256" key="1">
    <source>
        <dbReference type="SAM" id="MobiDB-lite"/>
    </source>
</evidence>
<dbReference type="PANTHER" id="PTHR13233">
    <property type="entry name" value="MICROSPHERULE PROTEIN 1"/>
    <property type="match status" value="1"/>
</dbReference>
<dbReference type="GO" id="GO:0044545">
    <property type="term" value="C:NSL complex"/>
    <property type="evidence" value="ECO:0000318"/>
    <property type="project" value="GO_Central"/>
</dbReference>
<reference evidence="4 5" key="1">
    <citation type="journal article" date="2007" name="Science">
        <title>Sea anemone genome reveals ancestral eumetazoan gene repertoire and genomic organization.</title>
        <authorList>
            <person name="Putnam N.H."/>
            <person name="Srivastava M."/>
            <person name="Hellsten U."/>
            <person name="Dirks B."/>
            <person name="Chapman J."/>
            <person name="Salamov A."/>
            <person name="Terry A."/>
            <person name="Shapiro H."/>
            <person name="Lindquist E."/>
            <person name="Kapitonov V.V."/>
            <person name="Jurka J."/>
            <person name="Genikhovich G."/>
            <person name="Grigoriev I.V."/>
            <person name="Lucas S.M."/>
            <person name="Steele R.E."/>
            <person name="Finnerty J.R."/>
            <person name="Technau U."/>
            <person name="Martindale M.Q."/>
            <person name="Rokhsar D.S."/>
        </authorList>
    </citation>
    <scope>NUCLEOTIDE SEQUENCE [LARGE SCALE GENOMIC DNA]</scope>
    <source>
        <strain evidence="5">CH2 X CH6</strain>
    </source>
</reference>
<name>A7STW7_NEMVE</name>
<dbReference type="SUPFAM" id="SSF81593">
    <property type="entry name" value="Nucleotidyltransferase substrate binding subunit/domain"/>
    <property type="match status" value="1"/>
</dbReference>
<dbReference type="Proteomes" id="UP000001593">
    <property type="component" value="Unassembled WGS sequence"/>
</dbReference>
<feature type="region of interest" description="Disordered" evidence="1">
    <location>
        <begin position="1"/>
        <end position="63"/>
    </location>
</feature>
<dbReference type="STRING" id="45351.A7STW7"/>
<dbReference type="InParanoid" id="A7STW7"/>
<dbReference type="HOGENOM" id="CLU_1043164_0_0_1"/>
<dbReference type="PANTHER" id="PTHR13233:SF0">
    <property type="entry name" value="MICROSPHERULE PROTEIN 1"/>
    <property type="match status" value="1"/>
</dbReference>
<organism evidence="4 5">
    <name type="scientific">Nematostella vectensis</name>
    <name type="common">Starlet sea anemone</name>
    <dbReference type="NCBI Taxonomy" id="45351"/>
    <lineage>
        <taxon>Eukaryota</taxon>
        <taxon>Metazoa</taxon>
        <taxon>Cnidaria</taxon>
        <taxon>Anthozoa</taxon>
        <taxon>Hexacorallia</taxon>
        <taxon>Actiniaria</taxon>
        <taxon>Edwardsiidae</taxon>
        <taxon>Nematostella</taxon>
    </lineage>
</organism>
<evidence type="ECO:0000313" key="4">
    <source>
        <dbReference type="EMBL" id="EDO32855.1"/>
    </source>
</evidence>
<evidence type="ECO:0000259" key="3">
    <source>
        <dbReference type="Pfam" id="PF05168"/>
    </source>
</evidence>
<keyword evidence="2" id="KW-1133">Transmembrane helix</keyword>
<dbReference type="GO" id="GO:0045944">
    <property type="term" value="P:positive regulation of transcription by RNA polymerase II"/>
    <property type="evidence" value="ECO:0000318"/>
    <property type="project" value="GO_Central"/>
</dbReference>